<dbReference type="PANTHER" id="PTHR15077">
    <property type="entry name" value="FAS-ASSOCIATING DEATH DOMAIN-CONTAINING PROTEIN FADD"/>
    <property type="match status" value="1"/>
</dbReference>
<reference evidence="4 5" key="1">
    <citation type="submission" date="2025-04" db="UniProtKB">
        <authorList>
            <consortium name="RefSeq"/>
        </authorList>
    </citation>
    <scope>IDENTIFICATION</scope>
    <source>
        <tissue evidence="4 5">Gonads</tissue>
    </source>
</reference>
<dbReference type="GO" id="GO:0007165">
    <property type="term" value="P:signal transduction"/>
    <property type="evidence" value="ECO:0007669"/>
    <property type="project" value="InterPro"/>
</dbReference>
<dbReference type="InterPro" id="IPR016729">
    <property type="entry name" value="FADD"/>
</dbReference>
<dbReference type="GeneID" id="106173228"/>
<dbReference type="Gene3D" id="1.10.533.10">
    <property type="entry name" value="Death Domain, Fas"/>
    <property type="match status" value="1"/>
</dbReference>
<evidence type="ECO:0000313" key="4">
    <source>
        <dbReference type="RefSeq" id="XP_013405858.1"/>
    </source>
</evidence>
<dbReference type="KEGG" id="lak:106170519"/>
<dbReference type="RefSeq" id="XP_013405865.1">
    <property type="nucleotide sequence ID" value="XM_013550411.2"/>
</dbReference>
<dbReference type="SMART" id="SM00005">
    <property type="entry name" value="DEATH"/>
    <property type="match status" value="1"/>
</dbReference>
<dbReference type="PROSITE" id="PS50017">
    <property type="entry name" value="DEATH_DOMAIN"/>
    <property type="match status" value="1"/>
</dbReference>
<dbReference type="InterPro" id="IPR000488">
    <property type="entry name" value="Death_dom"/>
</dbReference>
<dbReference type="CDD" id="cd01670">
    <property type="entry name" value="Death"/>
    <property type="match status" value="1"/>
</dbReference>
<dbReference type="PANTHER" id="PTHR15077:SF9">
    <property type="entry name" value="C-TERMINAL OF ROC (COR) DOMAIN-CONTAINING PROTEIN"/>
    <property type="match status" value="1"/>
</dbReference>
<sequence>MATSQVAASHQADVNKNEGRGTTATVPTIAKPHAKKGRLSSSCSVDSIHHMHEPTDHMLLAVTNHIFRKNWHSLGEKLGFTPTEMKKYEDRYPTDEKQPVFLMLRTWRDRQGESATTEHLEDALASVRLSDVAEDIHELYCLETVDEL</sequence>
<feature type="region of interest" description="Disordered" evidence="1">
    <location>
        <begin position="1"/>
        <end position="41"/>
    </location>
</feature>
<proteinExistence type="predicted"/>
<dbReference type="RefSeq" id="XP_013409732.1">
    <property type="nucleotide sequence ID" value="XM_013554278.2"/>
</dbReference>
<dbReference type="Proteomes" id="UP000085678">
    <property type="component" value="Unplaced"/>
</dbReference>
<protein>
    <submittedName>
        <fullName evidence="4 5">Uncharacterized protein LOC106170519</fullName>
    </submittedName>
    <submittedName>
        <fullName evidence="6">Uncharacterized protein LOC106173228</fullName>
    </submittedName>
</protein>
<evidence type="ECO:0000259" key="2">
    <source>
        <dbReference type="PROSITE" id="PS50017"/>
    </source>
</evidence>
<evidence type="ECO:0000313" key="6">
    <source>
        <dbReference type="RefSeq" id="XP_013409732.1"/>
    </source>
</evidence>
<accession>A0A1S3J6C1</accession>
<dbReference type="RefSeq" id="XP_013405858.1">
    <property type="nucleotide sequence ID" value="XM_013550404.1"/>
</dbReference>
<gene>
    <name evidence="4 5" type="primary">LOC106170519</name>
    <name evidence="6" type="synonym">LOC106173228</name>
</gene>
<evidence type="ECO:0000313" key="5">
    <source>
        <dbReference type="RefSeq" id="XP_013405865.1"/>
    </source>
</evidence>
<dbReference type="SUPFAM" id="SSF47986">
    <property type="entry name" value="DEATH domain"/>
    <property type="match status" value="1"/>
</dbReference>
<dbReference type="KEGG" id="lak:106173228"/>
<dbReference type="GeneID" id="106170519"/>
<dbReference type="InterPro" id="IPR011029">
    <property type="entry name" value="DEATH-like_dom_sf"/>
</dbReference>
<organism evidence="3 4">
    <name type="scientific">Lingula anatina</name>
    <name type="common">Brachiopod</name>
    <name type="synonym">Lingula unguis</name>
    <dbReference type="NCBI Taxonomy" id="7574"/>
    <lineage>
        <taxon>Eukaryota</taxon>
        <taxon>Metazoa</taxon>
        <taxon>Spiralia</taxon>
        <taxon>Lophotrochozoa</taxon>
        <taxon>Brachiopoda</taxon>
        <taxon>Linguliformea</taxon>
        <taxon>Lingulata</taxon>
        <taxon>Lingulida</taxon>
        <taxon>Linguloidea</taxon>
        <taxon>Lingulidae</taxon>
        <taxon>Lingula</taxon>
    </lineage>
</organism>
<evidence type="ECO:0000313" key="3">
    <source>
        <dbReference type="Proteomes" id="UP000085678"/>
    </source>
</evidence>
<dbReference type="AlphaFoldDB" id="A0A1S3J6C1"/>
<dbReference type="Pfam" id="PF00531">
    <property type="entry name" value="Death"/>
    <property type="match status" value="1"/>
</dbReference>
<name>A0A1S3J6C1_LINAN</name>
<keyword evidence="3" id="KW-1185">Reference proteome</keyword>
<feature type="domain" description="Death" evidence="2">
    <location>
        <begin position="70"/>
        <end position="140"/>
    </location>
</feature>
<feature type="compositionally biased region" description="Polar residues" evidence="1">
    <location>
        <begin position="1"/>
        <end position="12"/>
    </location>
</feature>
<evidence type="ECO:0000256" key="1">
    <source>
        <dbReference type="SAM" id="MobiDB-lite"/>
    </source>
</evidence>